<organism evidence="1 2">
    <name type="scientific">Roseburia intestinalis L1-82</name>
    <dbReference type="NCBI Taxonomy" id="536231"/>
    <lineage>
        <taxon>Bacteria</taxon>
        <taxon>Bacillati</taxon>
        <taxon>Bacillota</taxon>
        <taxon>Clostridia</taxon>
        <taxon>Lachnospirales</taxon>
        <taxon>Lachnospiraceae</taxon>
        <taxon>Roseburia</taxon>
    </lineage>
</organism>
<comment type="caution">
    <text evidence="1">The sequence shown here is derived from an EMBL/GenBank/DDBJ whole genome shotgun (WGS) entry which is preliminary data.</text>
</comment>
<accession>C7GEW4</accession>
<dbReference type="HOGENOM" id="CLU_3276050_0_0_9"/>
<reference evidence="1 2" key="1">
    <citation type="submission" date="2009-08" db="EMBL/GenBank/DDBJ databases">
        <authorList>
            <person name="Weinstock G."/>
            <person name="Sodergren E."/>
            <person name="Clifton S."/>
            <person name="Fulton L."/>
            <person name="Fulton B."/>
            <person name="Courtney L."/>
            <person name="Fronick C."/>
            <person name="Harrison M."/>
            <person name="Strong C."/>
            <person name="Farmer C."/>
            <person name="Delahaunty K."/>
            <person name="Markovic C."/>
            <person name="Hall O."/>
            <person name="Minx P."/>
            <person name="Tomlinson C."/>
            <person name="Mitreva M."/>
            <person name="Nelson J."/>
            <person name="Hou S."/>
            <person name="Wollam A."/>
            <person name="Pepin K.H."/>
            <person name="Johnson M."/>
            <person name="Bhonagiri V."/>
            <person name="Nash W.E."/>
            <person name="Warren W."/>
            <person name="Chinwalla A."/>
            <person name="Mardis E.R."/>
            <person name="Wilson R.K."/>
        </authorList>
    </citation>
    <scope>NUCLEOTIDE SEQUENCE [LARGE SCALE GENOMIC DNA]</scope>
    <source>
        <strain evidence="1 2">L1-82</strain>
    </source>
</reference>
<proteinExistence type="predicted"/>
<dbReference type="EMBL" id="ABYJ02000188">
    <property type="protein sequence ID" value="EEU99646.1"/>
    <property type="molecule type" value="Genomic_DNA"/>
</dbReference>
<dbReference type="AlphaFoldDB" id="C7GEW4"/>
<evidence type="ECO:0000313" key="2">
    <source>
        <dbReference type="Proteomes" id="UP000004828"/>
    </source>
</evidence>
<protein>
    <submittedName>
        <fullName evidence="1">Uncharacterized protein</fullName>
    </submittedName>
</protein>
<evidence type="ECO:0000313" key="1">
    <source>
        <dbReference type="EMBL" id="EEU99646.1"/>
    </source>
</evidence>
<dbReference type="Proteomes" id="UP000004828">
    <property type="component" value="Unassembled WGS sequence"/>
</dbReference>
<name>C7GEW4_9FIRM</name>
<sequence length="41" mass="4967">MTYALVEDKRAVRDVPSLVRQGLFRYYIRKQSLFYILLDTQ</sequence>
<gene>
    <name evidence="1" type="ORF">ROSINTL182_08466</name>
</gene>